<dbReference type="SUPFAM" id="SSF75005">
    <property type="entry name" value="Arabinanase/levansucrase/invertase"/>
    <property type="match status" value="1"/>
</dbReference>
<reference evidence="8" key="2">
    <citation type="submission" date="2021-04" db="EMBL/GenBank/DDBJ databases">
        <authorList>
            <person name="Gilroy R."/>
        </authorList>
    </citation>
    <scope>NUCLEOTIDE SEQUENCE</scope>
    <source>
        <strain evidence="8">USASDec5-558</strain>
    </source>
</reference>
<dbReference type="EMBL" id="DXEV01000119">
    <property type="protein sequence ID" value="HIX57045.1"/>
    <property type="molecule type" value="Genomic_DNA"/>
</dbReference>
<dbReference type="GO" id="GO:0004553">
    <property type="term" value="F:hydrolase activity, hydrolyzing O-glycosyl compounds"/>
    <property type="evidence" value="ECO:0007669"/>
    <property type="project" value="InterPro"/>
</dbReference>
<dbReference type="GO" id="GO:0005975">
    <property type="term" value="P:carbohydrate metabolic process"/>
    <property type="evidence" value="ECO:0007669"/>
    <property type="project" value="InterPro"/>
</dbReference>
<evidence type="ECO:0000313" key="8">
    <source>
        <dbReference type="EMBL" id="HIX57045.1"/>
    </source>
</evidence>
<gene>
    <name evidence="8" type="ORF">H9850_06205</name>
</gene>
<keyword evidence="3 7" id="KW-0378">Hydrolase</keyword>
<dbReference type="InterPro" id="IPR016828">
    <property type="entry name" value="Alpha-L-arabinofuranosidase"/>
</dbReference>
<feature type="site" description="Important for catalytic activity, responsible for pKa modulation of the active site Glu and correct orientation of both the proton donor and substrate" evidence="6">
    <location>
        <position position="132"/>
    </location>
</feature>
<dbReference type="AlphaFoldDB" id="A0A9D1WDI7"/>
<feature type="active site" description="Proton donor" evidence="5">
    <location>
        <position position="193"/>
    </location>
</feature>
<dbReference type="PIRSF" id="PIRSF025414">
    <property type="entry name" value="Alpha-L-arabinofuranosidase"/>
    <property type="match status" value="1"/>
</dbReference>
<evidence type="ECO:0000256" key="3">
    <source>
        <dbReference type="ARBA" id="ARBA00022801"/>
    </source>
</evidence>
<reference evidence="8" key="1">
    <citation type="journal article" date="2021" name="PeerJ">
        <title>Extensive microbial diversity within the chicken gut microbiome revealed by metagenomics and culture.</title>
        <authorList>
            <person name="Gilroy R."/>
            <person name="Ravi A."/>
            <person name="Getino M."/>
            <person name="Pursley I."/>
            <person name="Horton D.L."/>
            <person name="Alikhan N.F."/>
            <person name="Baker D."/>
            <person name="Gharbi K."/>
            <person name="Hall N."/>
            <person name="Watson M."/>
            <person name="Adriaenssens E.M."/>
            <person name="Foster-Nyarko E."/>
            <person name="Jarju S."/>
            <person name="Secka A."/>
            <person name="Antonio M."/>
            <person name="Oren A."/>
            <person name="Chaudhuri R.R."/>
            <person name="La Ragione R."/>
            <person name="Hildebrand F."/>
            <person name="Pallen M.J."/>
        </authorList>
    </citation>
    <scope>NUCLEOTIDE SEQUENCE</scope>
    <source>
        <strain evidence="8">USASDec5-558</strain>
    </source>
</reference>
<comment type="caution">
    <text evidence="8">The sequence shown here is derived from an EMBL/GenBank/DDBJ whole genome shotgun (WGS) entry which is preliminary data.</text>
</comment>
<dbReference type="Pfam" id="PF04616">
    <property type="entry name" value="Glyco_hydro_43"/>
    <property type="match status" value="1"/>
</dbReference>
<dbReference type="InterPro" id="IPR023296">
    <property type="entry name" value="Glyco_hydro_beta-prop_sf"/>
</dbReference>
<keyword evidence="2" id="KW-0732">Signal</keyword>
<organism evidence="8 9">
    <name type="scientific">Candidatus Anaerobiospirillum pullistercoris</name>
    <dbReference type="NCBI Taxonomy" id="2838452"/>
    <lineage>
        <taxon>Bacteria</taxon>
        <taxon>Pseudomonadati</taxon>
        <taxon>Pseudomonadota</taxon>
        <taxon>Gammaproteobacteria</taxon>
        <taxon>Aeromonadales</taxon>
        <taxon>Succinivibrionaceae</taxon>
        <taxon>Anaerobiospirillum</taxon>
    </lineage>
</organism>
<comment type="similarity">
    <text evidence="1 7">Belongs to the glycosyl hydrolase 43 family.</text>
</comment>
<dbReference type="PANTHER" id="PTHR43817:SF1">
    <property type="entry name" value="HYDROLASE, FAMILY 43, PUTATIVE (AFU_ORTHOLOGUE AFUA_3G01660)-RELATED"/>
    <property type="match status" value="1"/>
</dbReference>
<evidence type="ECO:0000256" key="4">
    <source>
        <dbReference type="ARBA" id="ARBA00023295"/>
    </source>
</evidence>
<evidence type="ECO:0000256" key="6">
    <source>
        <dbReference type="PIRSR" id="PIRSR606710-2"/>
    </source>
</evidence>
<evidence type="ECO:0000256" key="5">
    <source>
        <dbReference type="PIRSR" id="PIRSR606710-1"/>
    </source>
</evidence>
<dbReference type="Gene3D" id="2.115.10.20">
    <property type="entry name" value="Glycosyl hydrolase domain, family 43"/>
    <property type="match status" value="1"/>
</dbReference>
<evidence type="ECO:0000256" key="7">
    <source>
        <dbReference type="RuleBase" id="RU361187"/>
    </source>
</evidence>
<dbReference type="PANTHER" id="PTHR43817">
    <property type="entry name" value="GLYCOSYL HYDROLASE"/>
    <property type="match status" value="1"/>
</dbReference>
<dbReference type="CDD" id="cd18817">
    <property type="entry name" value="GH43f_LbAraf43-like"/>
    <property type="match status" value="1"/>
</dbReference>
<evidence type="ECO:0000313" key="9">
    <source>
        <dbReference type="Proteomes" id="UP000886829"/>
    </source>
</evidence>
<proteinExistence type="inferred from homology"/>
<evidence type="ECO:0000256" key="2">
    <source>
        <dbReference type="ARBA" id="ARBA00022729"/>
    </source>
</evidence>
<protein>
    <submittedName>
        <fullName evidence="8">Family 43 glycosylhydrolase</fullName>
    </submittedName>
</protein>
<dbReference type="InterPro" id="IPR006710">
    <property type="entry name" value="Glyco_hydro_43"/>
</dbReference>
<name>A0A9D1WDI7_9GAMM</name>
<feature type="active site" description="Proton acceptor" evidence="5">
    <location>
        <position position="14"/>
    </location>
</feature>
<sequence>MRSFPNPFIEQRADPFILKVESGYYFTASVPLYDRIELRYSKDLMGLRTAETRTVWVKHESGPMSELIWAPEIHFVDGAWYIYFAAAHTREIAHGAFQHRMYCIACYDADPMKGEWVEKGQVVTHLDTFCLDATTFSHRGSQYYLWAQQDRSILGNSNLYLAKMQNPWTLEDKQVMLSKPEFDWECRGFLVNEGPAILRRNGKIFITYSASATDENYAVGLLWADEEADLLDPKNWHKSEQPIFTTSYENKQYGPGHSCFTKDEDDTDLLVYHCRNYTEIEGDPLWNPDRHCRIKPIEWDENGMPVLGVPPKDTVEA</sequence>
<evidence type="ECO:0000256" key="1">
    <source>
        <dbReference type="ARBA" id="ARBA00009865"/>
    </source>
</evidence>
<keyword evidence="4 7" id="KW-0326">Glycosidase</keyword>
<accession>A0A9D1WDI7</accession>
<dbReference type="Proteomes" id="UP000886829">
    <property type="component" value="Unassembled WGS sequence"/>
</dbReference>